<proteinExistence type="predicted"/>
<accession>A0A0H3ZLC1</accession>
<sequence length="137" mass="15815">MSDKEINRTEVKRTERIDIRCNKAFKESLREIAVQNNTTIAAVIESVCAEKIKEYFSNTVQIEKPCTHKIEPVKATQNKPTDQAERDELIWEMMQNGMTPTKTAEWLNENGYKPGRGGKFTLASVNSVRKRLKKERQ</sequence>
<organism evidence="1">
    <name type="scientific">Vibrio tasmaniensis</name>
    <dbReference type="NCBI Taxonomy" id="212663"/>
    <lineage>
        <taxon>Bacteria</taxon>
        <taxon>Pseudomonadati</taxon>
        <taxon>Pseudomonadota</taxon>
        <taxon>Gammaproteobacteria</taxon>
        <taxon>Vibrionales</taxon>
        <taxon>Vibrionaceae</taxon>
        <taxon>Vibrio</taxon>
    </lineage>
</organism>
<evidence type="ECO:0008006" key="2">
    <source>
        <dbReference type="Google" id="ProtNLM"/>
    </source>
</evidence>
<reference evidence="1" key="1">
    <citation type="journal article" date="2015" name="MBio">
        <title>Eco-Evolutionary Dynamics of Episomes among Ecologically Cohesive Bacterial Populations.</title>
        <authorList>
            <person name="Xue H."/>
            <person name="Cordero O.X."/>
            <person name="Camas F.M."/>
            <person name="Trimble W."/>
            <person name="Meyer F."/>
            <person name="Guglielmini J."/>
            <person name="Rocha E.P."/>
            <person name="Polz M.F."/>
        </authorList>
    </citation>
    <scope>NUCLEOTIDE SEQUENCE</scope>
    <source>
        <strain evidence="1">5F_275</strain>
    </source>
</reference>
<dbReference type="EMBL" id="KP795514">
    <property type="protein sequence ID" value="AKN36855.1"/>
    <property type="molecule type" value="Genomic_DNA"/>
</dbReference>
<name>A0A0H3ZLC1_9VIBR</name>
<dbReference type="AlphaFoldDB" id="A0A0H3ZLC1"/>
<evidence type="ECO:0000313" key="1">
    <source>
        <dbReference type="EMBL" id="AKN36855.1"/>
    </source>
</evidence>
<protein>
    <recommendedName>
        <fullName evidence="2">Recombinase domain-containing protein</fullName>
    </recommendedName>
</protein>